<proteinExistence type="inferred from homology"/>
<feature type="transmembrane region" description="Helical" evidence="2">
    <location>
        <begin position="68"/>
        <end position="87"/>
    </location>
</feature>
<keyword evidence="5" id="KW-1185">Reference proteome</keyword>
<dbReference type="InterPro" id="IPR000620">
    <property type="entry name" value="EamA_dom"/>
</dbReference>
<evidence type="ECO:0000256" key="2">
    <source>
        <dbReference type="SAM" id="Phobius"/>
    </source>
</evidence>
<feature type="domain" description="EamA" evidence="3">
    <location>
        <begin position="155"/>
        <end position="289"/>
    </location>
</feature>
<feature type="transmembrane region" description="Helical" evidence="2">
    <location>
        <begin position="12"/>
        <end position="34"/>
    </location>
</feature>
<dbReference type="AlphaFoldDB" id="A0A7X0RIS4"/>
<gene>
    <name evidence="4" type="ORF">H5V45_17100</name>
</gene>
<feature type="transmembrane region" description="Helical" evidence="2">
    <location>
        <begin position="184"/>
        <end position="205"/>
    </location>
</feature>
<evidence type="ECO:0000256" key="1">
    <source>
        <dbReference type="ARBA" id="ARBA00007362"/>
    </source>
</evidence>
<dbReference type="Pfam" id="PF00892">
    <property type="entry name" value="EamA"/>
    <property type="match status" value="1"/>
</dbReference>
<dbReference type="Gene3D" id="1.10.3730.20">
    <property type="match status" value="1"/>
</dbReference>
<name>A0A7X0RIS4_9ACTN</name>
<accession>A0A7X0RIS4</accession>
<keyword evidence="2" id="KW-0472">Membrane</keyword>
<dbReference type="EMBL" id="JACKXE010000001">
    <property type="protein sequence ID" value="MBB6629047.1"/>
    <property type="molecule type" value="Genomic_DNA"/>
</dbReference>
<evidence type="ECO:0000313" key="5">
    <source>
        <dbReference type="Proteomes" id="UP000523955"/>
    </source>
</evidence>
<comment type="similarity">
    <text evidence="1">Belongs to the EamA transporter family.</text>
</comment>
<dbReference type="SUPFAM" id="SSF103481">
    <property type="entry name" value="Multidrug resistance efflux transporter EmrE"/>
    <property type="match status" value="2"/>
</dbReference>
<keyword evidence="2" id="KW-0812">Transmembrane</keyword>
<evidence type="ECO:0000259" key="3">
    <source>
        <dbReference type="Pfam" id="PF00892"/>
    </source>
</evidence>
<reference evidence="4 5" key="1">
    <citation type="submission" date="2020-08" db="EMBL/GenBank/DDBJ databases">
        <authorList>
            <person name="Seo M.-J."/>
        </authorList>
    </citation>
    <scope>NUCLEOTIDE SEQUENCE [LARGE SCALE GENOMIC DNA]</scope>
    <source>
        <strain evidence="4 5">KIGAM211</strain>
    </source>
</reference>
<sequence>MTAAVAARPSSVGITVVGAVLLAAVLHAAWNALAHAITDRLVGFALIGVGVSLGGAVLVLVSPAPDRASWACLAGSAALHVAYNLLLMRSYRLGEFGQVYPIARGTSPLLVAVGAAVLVGEDLSPVRLAGVLVISLGLGALVLVGGVPTRAARPAIAAAVLTGVSIAAYTTLDGIGVRSAGSVLGYTGWLFLLQGPWLPLGAAVVRRGALWRDLRPHLLTGLSGGALSLAAYGLVLWAQTRGALAPIAALRETSVIVGAIIGAVLFGERFGRWRIAATVLVATGVVLITL</sequence>
<feature type="transmembrane region" description="Helical" evidence="2">
    <location>
        <begin position="99"/>
        <end position="120"/>
    </location>
</feature>
<organism evidence="4 5">
    <name type="scientific">Nocardioides luti</name>
    <dbReference type="NCBI Taxonomy" id="2761101"/>
    <lineage>
        <taxon>Bacteria</taxon>
        <taxon>Bacillati</taxon>
        <taxon>Actinomycetota</taxon>
        <taxon>Actinomycetes</taxon>
        <taxon>Propionibacteriales</taxon>
        <taxon>Nocardioidaceae</taxon>
        <taxon>Nocardioides</taxon>
    </lineage>
</organism>
<feature type="transmembrane region" description="Helical" evidence="2">
    <location>
        <begin position="217"/>
        <end position="237"/>
    </location>
</feature>
<dbReference type="GO" id="GO:0016020">
    <property type="term" value="C:membrane"/>
    <property type="evidence" value="ECO:0007669"/>
    <property type="project" value="InterPro"/>
</dbReference>
<feature type="transmembrane region" description="Helical" evidence="2">
    <location>
        <begin position="41"/>
        <end position="62"/>
    </location>
</feature>
<feature type="transmembrane region" description="Helical" evidence="2">
    <location>
        <begin position="126"/>
        <end position="147"/>
    </location>
</feature>
<feature type="transmembrane region" description="Helical" evidence="2">
    <location>
        <begin position="243"/>
        <end position="266"/>
    </location>
</feature>
<evidence type="ECO:0000313" key="4">
    <source>
        <dbReference type="EMBL" id="MBB6629047.1"/>
    </source>
</evidence>
<keyword evidence="2" id="KW-1133">Transmembrane helix</keyword>
<dbReference type="InterPro" id="IPR037185">
    <property type="entry name" value="EmrE-like"/>
</dbReference>
<dbReference type="Proteomes" id="UP000523955">
    <property type="component" value="Unassembled WGS sequence"/>
</dbReference>
<feature type="transmembrane region" description="Helical" evidence="2">
    <location>
        <begin position="154"/>
        <end position="172"/>
    </location>
</feature>
<protein>
    <submittedName>
        <fullName evidence="4">EamA family transporter</fullName>
    </submittedName>
</protein>
<comment type="caution">
    <text evidence="4">The sequence shown here is derived from an EMBL/GenBank/DDBJ whole genome shotgun (WGS) entry which is preliminary data.</text>
</comment>